<feature type="transmembrane region" description="Helical" evidence="8">
    <location>
        <begin position="290"/>
        <end position="311"/>
    </location>
</feature>
<keyword evidence="5 8" id="KW-1133">Transmembrane helix</keyword>
<feature type="transmembrane region" description="Helical" evidence="8">
    <location>
        <begin position="529"/>
        <end position="553"/>
    </location>
</feature>
<feature type="transmembrane region" description="Helical" evidence="8">
    <location>
        <begin position="259"/>
        <end position="278"/>
    </location>
</feature>
<gene>
    <name evidence="10" type="ORF">JQS43_16345</name>
</gene>
<dbReference type="KEGG" id="nhy:JQS43_16345"/>
<feature type="domain" description="CstA N-terminal" evidence="9">
    <location>
        <begin position="368"/>
        <end position="515"/>
    </location>
</feature>
<dbReference type="Pfam" id="PF02554">
    <property type="entry name" value="CstA"/>
    <property type="match status" value="2"/>
</dbReference>
<evidence type="ECO:0000256" key="3">
    <source>
        <dbReference type="ARBA" id="ARBA00022475"/>
    </source>
</evidence>
<feature type="compositionally biased region" description="Basic and acidic residues" evidence="7">
    <location>
        <begin position="611"/>
        <end position="624"/>
    </location>
</feature>
<dbReference type="GO" id="GO:0009267">
    <property type="term" value="P:cellular response to starvation"/>
    <property type="evidence" value="ECO:0007669"/>
    <property type="project" value="InterPro"/>
</dbReference>
<feature type="transmembrane region" description="Helical" evidence="8">
    <location>
        <begin position="130"/>
        <end position="155"/>
    </location>
</feature>
<dbReference type="Proteomes" id="UP000662857">
    <property type="component" value="Chromosome"/>
</dbReference>
<keyword evidence="4 8" id="KW-0812">Transmembrane</keyword>
<feature type="transmembrane region" description="Helical" evidence="8">
    <location>
        <begin position="161"/>
        <end position="180"/>
    </location>
</feature>
<sequence length="624" mass="66689">MPAIVVIAAVMALFAMGYRYYSRYLAQRVYGLDPGYVTPAHRYRDGVDFVPTNKHVLFGHHFTSIAGAAPIVGPAIAVFWGWGPALAWIVLGTIFAAGVHDFGSLVVSVRHRARNIGTLAADVISRRARTLFLLIIFFLLTLVNAVFAVVIGNLLVSYPGAVIPIFAQIPIAIAIGQYIYRTRSPALVPSIIGVILLYVMIWVGHHVPVELTGLADSLGLAQPRDLWVIIIFTYTFIASRLPVWLLLQPRDYINSHQLFIALAVIFVGVLVGMDRIVAPLVNEVPDGSPSIFPFLFITVACGAISGFHSLVSSGTTAKQLDRETDARHVGYLGAVGEGSLALGAVVAVSAGVAATRAEWDALYVDHATASGGAVGNFVNGIAAFASNLGIEFQLATVFAAVVVVSFAATTMDTGIRLQRYIVQEIAELLRWRRLARNLTLAGAIAVVVPLALALLPGGGDAGYTFGVLWRLFGTTNQLTAGLALSVIAVWVLRRRRNPIAVLLPLAFLVPMTTWALILQLREFVEAGEWVLAPLDAIILVLALWLVVEAAIVLTRTYRQRRDGTLPEPDSAEPGPEPGPEPSPATGAGATGALPRPRGHAEAEPGTPDAADPERADPPPPDTHT</sequence>
<protein>
    <submittedName>
        <fullName evidence="10">Carbon starvation protein A</fullName>
    </submittedName>
</protein>
<name>A0A895Y637_9ACTN</name>
<evidence type="ECO:0000256" key="2">
    <source>
        <dbReference type="ARBA" id="ARBA00007755"/>
    </source>
</evidence>
<evidence type="ECO:0000256" key="5">
    <source>
        <dbReference type="ARBA" id="ARBA00022989"/>
    </source>
</evidence>
<dbReference type="EMBL" id="CP070499">
    <property type="protein sequence ID" value="QSB13194.1"/>
    <property type="molecule type" value="Genomic_DNA"/>
</dbReference>
<feature type="compositionally biased region" description="Low complexity" evidence="7">
    <location>
        <begin position="583"/>
        <end position="595"/>
    </location>
</feature>
<feature type="transmembrane region" description="Helical" evidence="8">
    <location>
        <begin position="85"/>
        <end position="109"/>
    </location>
</feature>
<feature type="transmembrane region" description="Helical" evidence="8">
    <location>
        <begin position="392"/>
        <end position="413"/>
    </location>
</feature>
<keyword evidence="11" id="KW-1185">Reference proteome</keyword>
<dbReference type="InterPro" id="IPR003706">
    <property type="entry name" value="CstA_N"/>
</dbReference>
<dbReference type="AlphaFoldDB" id="A0A895Y637"/>
<feature type="transmembrane region" description="Helical" evidence="8">
    <location>
        <begin position="499"/>
        <end position="517"/>
    </location>
</feature>
<reference evidence="10" key="1">
    <citation type="submission" date="2021-02" db="EMBL/GenBank/DDBJ databases">
        <title>Natrosporangium hydrolyticum gen. nov., sp. nov, a haloalkaliphilic actinobacterium from a soda solonchak soil.</title>
        <authorList>
            <person name="Sorokin D.Y."/>
            <person name="Khijniak T.V."/>
            <person name="Zakharycheva A.P."/>
            <person name="Boueva O.V."/>
            <person name="Ariskina E.V."/>
            <person name="Hahnke R.L."/>
            <person name="Bunk B."/>
            <person name="Sproer C."/>
            <person name="Schumann P."/>
            <person name="Evtushenko L.I."/>
            <person name="Kublanov I.V."/>
        </authorList>
    </citation>
    <scope>NUCLEOTIDE SEQUENCE</scope>
    <source>
        <strain evidence="10">DSM 106523</strain>
    </source>
</reference>
<feature type="transmembrane region" description="Helical" evidence="8">
    <location>
        <begin position="331"/>
        <end position="354"/>
    </location>
</feature>
<evidence type="ECO:0000256" key="6">
    <source>
        <dbReference type="ARBA" id="ARBA00023136"/>
    </source>
</evidence>
<accession>A0A895Y637</accession>
<evidence type="ECO:0000256" key="4">
    <source>
        <dbReference type="ARBA" id="ARBA00022692"/>
    </source>
</evidence>
<dbReference type="PANTHER" id="PTHR30252">
    <property type="entry name" value="INNER MEMBRANE PEPTIDE TRANSPORTER"/>
    <property type="match status" value="1"/>
</dbReference>
<dbReference type="RefSeq" id="WP_239675272.1">
    <property type="nucleotide sequence ID" value="NZ_CP070499.1"/>
</dbReference>
<evidence type="ECO:0000256" key="7">
    <source>
        <dbReference type="SAM" id="MobiDB-lite"/>
    </source>
</evidence>
<keyword evidence="6 8" id="KW-0472">Membrane</keyword>
<evidence type="ECO:0000313" key="11">
    <source>
        <dbReference type="Proteomes" id="UP000662857"/>
    </source>
</evidence>
<proteinExistence type="inferred from homology"/>
<keyword evidence="3" id="KW-1003">Cell membrane</keyword>
<feature type="transmembrane region" description="Helical" evidence="8">
    <location>
        <begin position="467"/>
        <end position="492"/>
    </location>
</feature>
<feature type="transmembrane region" description="Helical" evidence="8">
    <location>
        <begin position="434"/>
        <end position="455"/>
    </location>
</feature>
<feature type="region of interest" description="Disordered" evidence="7">
    <location>
        <begin position="561"/>
        <end position="624"/>
    </location>
</feature>
<evidence type="ECO:0000313" key="10">
    <source>
        <dbReference type="EMBL" id="QSB13194.1"/>
    </source>
</evidence>
<comment type="similarity">
    <text evidence="2">Belongs to the peptide transporter carbon starvation (CstA) (TC 2.A.114) family.</text>
</comment>
<feature type="transmembrane region" description="Helical" evidence="8">
    <location>
        <begin position="227"/>
        <end position="247"/>
    </location>
</feature>
<feature type="transmembrane region" description="Helical" evidence="8">
    <location>
        <begin position="187"/>
        <end position="207"/>
    </location>
</feature>
<feature type="domain" description="CstA N-terminal" evidence="9">
    <location>
        <begin position="3"/>
        <end position="349"/>
    </location>
</feature>
<evidence type="ECO:0000256" key="8">
    <source>
        <dbReference type="SAM" id="Phobius"/>
    </source>
</evidence>
<dbReference type="GO" id="GO:0005886">
    <property type="term" value="C:plasma membrane"/>
    <property type="evidence" value="ECO:0007669"/>
    <property type="project" value="UniProtKB-SubCell"/>
</dbReference>
<evidence type="ECO:0000256" key="1">
    <source>
        <dbReference type="ARBA" id="ARBA00004651"/>
    </source>
</evidence>
<comment type="subcellular location">
    <subcellularLocation>
        <location evidence="1">Cell membrane</location>
        <topology evidence="1">Multi-pass membrane protein</topology>
    </subcellularLocation>
</comment>
<organism evidence="10 11">
    <name type="scientific">Natronosporangium hydrolyticum</name>
    <dbReference type="NCBI Taxonomy" id="2811111"/>
    <lineage>
        <taxon>Bacteria</taxon>
        <taxon>Bacillati</taxon>
        <taxon>Actinomycetota</taxon>
        <taxon>Actinomycetes</taxon>
        <taxon>Micromonosporales</taxon>
        <taxon>Micromonosporaceae</taxon>
        <taxon>Natronosporangium</taxon>
    </lineage>
</organism>
<dbReference type="InterPro" id="IPR051605">
    <property type="entry name" value="CstA"/>
</dbReference>
<evidence type="ECO:0000259" key="9">
    <source>
        <dbReference type="Pfam" id="PF02554"/>
    </source>
</evidence>
<dbReference type="PANTHER" id="PTHR30252:SF0">
    <property type="entry name" value="PEPTIDE TRANSPORTER CSTA"/>
    <property type="match status" value="1"/>
</dbReference>